<dbReference type="CDD" id="cd07995">
    <property type="entry name" value="TPK"/>
    <property type="match status" value="1"/>
</dbReference>
<dbReference type="SUPFAM" id="SSF63862">
    <property type="entry name" value="Thiamin pyrophosphokinase, substrate-binding domain"/>
    <property type="match status" value="1"/>
</dbReference>
<evidence type="ECO:0000313" key="7">
    <source>
        <dbReference type="EMBL" id="MEY8762166.1"/>
    </source>
</evidence>
<dbReference type="InterPro" id="IPR053149">
    <property type="entry name" value="TPK"/>
</dbReference>
<dbReference type="InterPro" id="IPR006282">
    <property type="entry name" value="Thi_PPkinase"/>
</dbReference>
<evidence type="ECO:0000256" key="2">
    <source>
        <dbReference type="ARBA" id="ARBA00022741"/>
    </source>
</evidence>
<dbReference type="InterPro" id="IPR007373">
    <property type="entry name" value="Thiamin_PyroPKinase_B1-bd"/>
</dbReference>
<dbReference type="InterPro" id="IPR036759">
    <property type="entry name" value="TPK_catalytic_sf"/>
</dbReference>
<dbReference type="SMART" id="SM00983">
    <property type="entry name" value="TPK_B1_binding"/>
    <property type="match status" value="1"/>
</dbReference>
<dbReference type="GO" id="GO:0004788">
    <property type="term" value="F:thiamine diphosphokinase activity"/>
    <property type="evidence" value="ECO:0007669"/>
    <property type="project" value="UniProtKB-EC"/>
</dbReference>
<proteinExistence type="predicted"/>
<evidence type="ECO:0000256" key="5">
    <source>
        <dbReference type="NCBIfam" id="TIGR01378"/>
    </source>
</evidence>
<gene>
    <name evidence="7" type="ORF">AB8S09_00705</name>
</gene>
<keyword evidence="4" id="KW-0067">ATP-binding</keyword>
<dbReference type="InterPro" id="IPR036371">
    <property type="entry name" value="TPK_B1-bd_sf"/>
</dbReference>
<dbReference type="SUPFAM" id="SSF63999">
    <property type="entry name" value="Thiamin pyrophosphokinase, catalytic domain"/>
    <property type="match status" value="1"/>
</dbReference>
<evidence type="ECO:0000256" key="4">
    <source>
        <dbReference type="ARBA" id="ARBA00022840"/>
    </source>
</evidence>
<dbReference type="EC" id="2.7.6.2" evidence="5"/>
<dbReference type="NCBIfam" id="TIGR01378">
    <property type="entry name" value="thi_PPkinase"/>
    <property type="match status" value="1"/>
</dbReference>
<keyword evidence="1 7" id="KW-0808">Transferase</keyword>
<dbReference type="PANTHER" id="PTHR41299">
    <property type="entry name" value="THIAMINE PYROPHOSPHOKINASE"/>
    <property type="match status" value="1"/>
</dbReference>
<organism evidence="7 8">
    <name type="scientific">Clostridium lapidicellarium</name>
    <dbReference type="NCBI Taxonomy" id="3240931"/>
    <lineage>
        <taxon>Bacteria</taxon>
        <taxon>Bacillati</taxon>
        <taxon>Bacillota</taxon>
        <taxon>Clostridia</taxon>
        <taxon>Eubacteriales</taxon>
        <taxon>Clostridiaceae</taxon>
        <taxon>Clostridium</taxon>
    </lineage>
</organism>
<dbReference type="Pfam" id="PF04265">
    <property type="entry name" value="TPK_B1_binding"/>
    <property type="match status" value="1"/>
</dbReference>
<keyword evidence="2" id="KW-0547">Nucleotide-binding</keyword>
<dbReference type="PANTHER" id="PTHR41299:SF1">
    <property type="entry name" value="THIAMINE PYROPHOSPHOKINASE"/>
    <property type="match status" value="1"/>
</dbReference>
<dbReference type="RefSeq" id="WP_294180417.1">
    <property type="nucleotide sequence ID" value="NZ_JBGFFE010000001.1"/>
</dbReference>
<dbReference type="EMBL" id="JBGFFE010000001">
    <property type="protein sequence ID" value="MEY8762166.1"/>
    <property type="molecule type" value="Genomic_DNA"/>
</dbReference>
<comment type="caution">
    <text evidence="7">The sequence shown here is derived from an EMBL/GenBank/DDBJ whole genome shotgun (WGS) entry which is preliminary data.</text>
</comment>
<feature type="domain" description="Thiamin pyrophosphokinase thiamin-binding" evidence="6">
    <location>
        <begin position="146"/>
        <end position="205"/>
    </location>
</feature>
<sequence length="211" mass="23463">MKVVIVSGGSAPSKKLLERELNKDSILICADSGGNCLYRYNILPKYLMGDFDSIDGEVLNFFKYKGCIIEEYPKVKDCTDTEIVIDKALGLKPDEIVLLGVTGSRVDHLLGNLGMLLKCNLSGVKAYIKDEHNTIELVDKSTRIEGEEGETFSLYAYCDVVKNLSIIGAKYKLDNYDLKLGDGRTISNEFLKKSADIVFDSGRLLLMKSRD</sequence>
<evidence type="ECO:0000313" key="8">
    <source>
        <dbReference type="Proteomes" id="UP001565220"/>
    </source>
</evidence>
<accession>A0ABV4DVA3</accession>
<evidence type="ECO:0000256" key="3">
    <source>
        <dbReference type="ARBA" id="ARBA00022777"/>
    </source>
</evidence>
<dbReference type="Proteomes" id="UP001565220">
    <property type="component" value="Unassembled WGS sequence"/>
</dbReference>
<keyword evidence="3" id="KW-0418">Kinase</keyword>
<dbReference type="InterPro" id="IPR007371">
    <property type="entry name" value="TPK_catalytic"/>
</dbReference>
<keyword evidence="8" id="KW-1185">Reference proteome</keyword>
<reference evidence="7 8" key="1">
    <citation type="submission" date="2024-08" db="EMBL/GenBank/DDBJ databases">
        <title>Clostridium lapicellarii sp. nov., and Clostridium renhuaiense sp. nov., two species isolated from the mud in a fermentation cellar used for producing sauce-flavour Chinese liquors.</title>
        <authorList>
            <person name="Yang F."/>
            <person name="Wang H."/>
            <person name="Chen L.Q."/>
            <person name="Zhou N."/>
            <person name="Lu J.J."/>
            <person name="Pu X.X."/>
            <person name="Wan B."/>
            <person name="Wang L."/>
            <person name="Liu S.J."/>
        </authorList>
    </citation>
    <scope>NUCLEOTIDE SEQUENCE [LARGE SCALE GENOMIC DNA]</scope>
    <source>
        <strain evidence="7 8">MT-113</strain>
    </source>
</reference>
<protein>
    <recommendedName>
        <fullName evidence="5">Thiamine diphosphokinase</fullName>
        <ecNumber evidence="5">2.7.6.2</ecNumber>
    </recommendedName>
</protein>
<dbReference type="Pfam" id="PF04263">
    <property type="entry name" value="TPK_catalytic"/>
    <property type="match status" value="1"/>
</dbReference>
<evidence type="ECO:0000259" key="6">
    <source>
        <dbReference type="SMART" id="SM00983"/>
    </source>
</evidence>
<evidence type="ECO:0000256" key="1">
    <source>
        <dbReference type="ARBA" id="ARBA00022679"/>
    </source>
</evidence>
<name>A0ABV4DVA3_9CLOT</name>
<dbReference type="Gene3D" id="3.40.50.10240">
    <property type="entry name" value="Thiamin pyrophosphokinase, catalytic domain"/>
    <property type="match status" value="1"/>
</dbReference>